<gene>
    <name evidence="1" type="ORF">AVEN_105978_1</name>
</gene>
<keyword evidence="2" id="KW-1185">Reference proteome</keyword>
<dbReference type="AlphaFoldDB" id="A0A4Y2MSW2"/>
<evidence type="ECO:0000313" key="1">
    <source>
        <dbReference type="EMBL" id="GBN28927.1"/>
    </source>
</evidence>
<reference evidence="1 2" key="1">
    <citation type="journal article" date="2019" name="Sci. Rep.">
        <title>Orb-weaving spider Araneus ventricosus genome elucidates the spidroin gene catalogue.</title>
        <authorList>
            <person name="Kono N."/>
            <person name="Nakamura H."/>
            <person name="Ohtoshi R."/>
            <person name="Moran D.A.P."/>
            <person name="Shinohara A."/>
            <person name="Yoshida Y."/>
            <person name="Fujiwara M."/>
            <person name="Mori M."/>
            <person name="Tomita M."/>
            <person name="Arakawa K."/>
        </authorList>
    </citation>
    <scope>NUCLEOTIDE SEQUENCE [LARGE SCALE GENOMIC DNA]</scope>
</reference>
<dbReference type="Proteomes" id="UP000499080">
    <property type="component" value="Unassembled WGS sequence"/>
</dbReference>
<evidence type="ECO:0000313" key="2">
    <source>
        <dbReference type="Proteomes" id="UP000499080"/>
    </source>
</evidence>
<proteinExistence type="predicted"/>
<dbReference type="EMBL" id="BGPR01007711">
    <property type="protein sequence ID" value="GBN28927.1"/>
    <property type="molecule type" value="Genomic_DNA"/>
</dbReference>
<name>A0A4Y2MSW2_ARAVE</name>
<protein>
    <submittedName>
        <fullName evidence="1">Uncharacterized protein</fullName>
    </submittedName>
</protein>
<organism evidence="1 2">
    <name type="scientific">Araneus ventricosus</name>
    <name type="common">Orbweaver spider</name>
    <name type="synonym">Epeira ventricosa</name>
    <dbReference type="NCBI Taxonomy" id="182803"/>
    <lineage>
        <taxon>Eukaryota</taxon>
        <taxon>Metazoa</taxon>
        <taxon>Ecdysozoa</taxon>
        <taxon>Arthropoda</taxon>
        <taxon>Chelicerata</taxon>
        <taxon>Arachnida</taxon>
        <taxon>Araneae</taxon>
        <taxon>Araneomorphae</taxon>
        <taxon>Entelegynae</taxon>
        <taxon>Araneoidea</taxon>
        <taxon>Araneidae</taxon>
        <taxon>Araneus</taxon>
    </lineage>
</organism>
<comment type="caution">
    <text evidence="1">The sequence shown here is derived from an EMBL/GenBank/DDBJ whole genome shotgun (WGS) entry which is preliminary data.</text>
</comment>
<sequence>MLLQNGTLKAISYRERCVRVMPLPKSFSSRDALRPPVRQDFVIVEGELRHRQSHARLVRISAADSFRDYRVHFKAEWMQSSISDILSYRSREKNFGRVALPQCTRKSLPV</sequence>
<accession>A0A4Y2MSW2</accession>